<feature type="compositionally biased region" description="Low complexity" evidence="8">
    <location>
        <begin position="1070"/>
        <end position="1079"/>
    </location>
</feature>
<comment type="subcellular location">
    <subcellularLocation>
        <location evidence="1">Cytoplasm</location>
    </subcellularLocation>
</comment>
<keyword evidence="11" id="KW-1185">Reference proteome</keyword>
<dbReference type="PANTHER" id="PTHR23253">
    <property type="entry name" value="EUKARYOTIC TRANSLATION INITIATION FACTOR 4 GAMMA"/>
    <property type="match status" value="1"/>
</dbReference>
<feature type="compositionally biased region" description="Polar residues" evidence="8">
    <location>
        <begin position="487"/>
        <end position="510"/>
    </location>
</feature>
<evidence type="ECO:0000256" key="5">
    <source>
        <dbReference type="ARBA" id="ARBA00022553"/>
    </source>
</evidence>
<dbReference type="Proteomes" id="UP000214365">
    <property type="component" value="Unassembled WGS sequence"/>
</dbReference>
<gene>
    <name evidence="10" type="ORF">UA08_02566</name>
</gene>
<dbReference type="SUPFAM" id="SSF48371">
    <property type="entry name" value="ARM repeat"/>
    <property type="match status" value="1"/>
</dbReference>
<keyword evidence="5" id="KW-0597">Phosphoprotein</keyword>
<dbReference type="FunFam" id="1.25.40.180:FF:000020">
    <property type="entry name" value="Eukaryotic translation initiation factor subunit"/>
    <property type="match status" value="1"/>
</dbReference>
<feature type="compositionally biased region" description="Basic and acidic residues" evidence="8">
    <location>
        <begin position="1027"/>
        <end position="1041"/>
    </location>
</feature>
<dbReference type="GO" id="GO:0016281">
    <property type="term" value="C:eukaryotic translation initiation factor 4F complex"/>
    <property type="evidence" value="ECO:0007669"/>
    <property type="project" value="TreeGrafter"/>
</dbReference>
<feature type="compositionally biased region" description="Polar residues" evidence="8">
    <location>
        <begin position="122"/>
        <end position="136"/>
    </location>
</feature>
<dbReference type="GO" id="GO:0010494">
    <property type="term" value="C:cytoplasmic stress granule"/>
    <property type="evidence" value="ECO:0007669"/>
    <property type="project" value="UniProtKB-ARBA"/>
</dbReference>
<accession>A0A225AXA8</accession>
<evidence type="ECO:0000256" key="2">
    <source>
        <dbReference type="ARBA" id="ARBA00005775"/>
    </source>
</evidence>
<dbReference type="InterPro" id="IPR016024">
    <property type="entry name" value="ARM-type_fold"/>
</dbReference>
<dbReference type="Gene3D" id="1.20.970.30">
    <property type="entry name" value="eIF4G, eIF4E-binding domain"/>
    <property type="match status" value="1"/>
</dbReference>
<feature type="region of interest" description="Disordered" evidence="8">
    <location>
        <begin position="362"/>
        <end position="408"/>
    </location>
</feature>
<feature type="compositionally biased region" description="Basic and acidic residues" evidence="8">
    <location>
        <begin position="1353"/>
        <end position="1362"/>
    </location>
</feature>
<feature type="compositionally biased region" description="Gly residues" evidence="8">
    <location>
        <begin position="981"/>
        <end position="997"/>
    </location>
</feature>
<feature type="region of interest" description="Disordered" evidence="8">
    <location>
        <begin position="456"/>
        <end position="703"/>
    </location>
</feature>
<dbReference type="Pfam" id="PF02854">
    <property type="entry name" value="MIF4G"/>
    <property type="match status" value="1"/>
</dbReference>
<feature type="compositionally biased region" description="Gly residues" evidence="8">
    <location>
        <begin position="236"/>
        <end position="256"/>
    </location>
</feature>
<feature type="compositionally biased region" description="Polar residues" evidence="8">
    <location>
        <begin position="1486"/>
        <end position="1505"/>
    </location>
</feature>
<dbReference type="InterPro" id="IPR036211">
    <property type="entry name" value="eIF4G_eIF4E-bd_sf"/>
</dbReference>
<feature type="compositionally biased region" description="Polar residues" evidence="8">
    <location>
        <begin position="59"/>
        <end position="83"/>
    </location>
</feature>
<comment type="caution">
    <text evidence="10">The sequence shown here is derived from an EMBL/GenBank/DDBJ whole genome shotgun (WGS) entry which is preliminary data.</text>
</comment>
<evidence type="ECO:0000256" key="4">
    <source>
        <dbReference type="ARBA" id="ARBA00022540"/>
    </source>
</evidence>
<sequence length="1512" mass="161157">MSSISHKQPGLQSQGQSHSSPAASNAKTSPLANNAARSYANATKKSNDSEPASAHHGKSPSTATNTVNGKSSMQDSQPSTVTIVNGAPSVHADHSRKQSVTISSAGTTGFIPNGGAAGNPNRNSIQFGSVDQNSPAMGSPAMPVSQPQAGLGVAQPANPRITSPSTSPSPIPQPASSGGRPPSTYQNQGNAPNFGSFADASGDARRMNQAPLGPPTATHLRRESSQSGHGDISGHIPGGPGGPGRGGYSHPGGRGRGYSNSGYQNSYSTSPNFRATPSQPRGGPNMNAPPFHGPNQGRGMPFPASPHQAARSPAMHNVHPATTPQMNPIPMAHPQMQTQHYGGYNQHMGPQNVRNRNTSFKKPFRKMEPNQRNFTKKKSSHGTPSSASSNTIPTPSLPPPTPTINPSHLLPTVNLAPESGEFEHYLTMLKPQNYPHGYDQNYYYPGYAVQQGMYMTPPSPQPRPGIPYGQPGAYIPSQFPAAGVQPPAQSTPLSRNSSQVSNDRPGSSLGQGPAPTAAATPGHAHNASRTSNSPAPQKAHFIIPTPKKSAIVIKDPNSGAVKSFDKQPASPARATPSPVKGAAPTPPPRTASGTDHSRTESKSVKTDEEKKKELRDAVRMRIEQEEAENRRKEEDARKAIEDLSLADKDDSKSKEPAPTEPVEPETKVETDEPKEEKKPEEKPEEKPAAPAPAPAPVDDEIDFDAIEREMAELEAKELAAEAEYYKKKQADKEEKERKEKEEAEAYERNMKQAEREAEAAEEARIKKLEAGGEDESSKKNAELFASLRKGGFPATETSTPDDSGAATPVSVSDASMGPPSKPASISKAKPGPLKLETKAVEPSQPSAALKSLHSAKFLDDLASVTYPTSIVSPNPALNANAPSDRKFKYNKEFLLQFQNVFKEKPTLDWDVRVRETVGDSGDTSRPQSARTPGTGRTASRSGIPSNFKMGTFVGANTPTVGGASRDGFPTPGARMPPMGSGHFGGPFGRPGSIGPGAMGSRSGSTTIHNVPQSPRPGSSRAGTRSGSRRDKQAVKKEEESNKSMPLTANVALKPLAVSTTGWKPRSVGQAATAGPTPGGDSAYMAPDVVQRKVKANLNKMTPDNFERISEQILAIVSQSKDETDGRTLRQVIQLTFEKATDEAHWAPMYAKFCKRMLESMSPDIKDENIKDKNGNVVAGGSLFRKYLLNRCQEEFERGWKVNLPPKPEGVTEEAALMSDEYYIAAAAKRRGLGLVKFIGELYKLGMLTERIMHECVKKLVDYEGIPDEAEVESLTSLLRTIGASLDVSEKGHAMMDAYFGRISLMIDTPGLPSRLKFMLMDVVDLRAANWVSKGGDKGPKTITEIREEAARVQHEAEMERLRQQASRGSGRAPLGRGDARNFSGDYRNQAPPPDFASSKVGSDDLRRLKTARTANQPVSFGPSSMFGSRSSSGRKNLGPGGNLVRGGEDSGASSRTGTPPAGKKEDKEAASSINAFSALASLEDNMATSPPSNPTSPELTKSQPVKSEGEAA</sequence>
<dbReference type="InterPro" id="IPR022745">
    <property type="entry name" value="eIF4G1_eIF4E-bd"/>
</dbReference>
<feature type="compositionally biased region" description="Polar residues" evidence="8">
    <location>
        <begin position="98"/>
        <end position="107"/>
    </location>
</feature>
<protein>
    <recommendedName>
        <fullName evidence="9">MIF4G domain-containing protein</fullName>
    </recommendedName>
</protein>
<feature type="region of interest" description="Disordered" evidence="8">
    <location>
        <begin position="1"/>
        <end position="314"/>
    </location>
</feature>
<feature type="domain" description="MIF4G" evidence="9">
    <location>
        <begin position="1090"/>
        <end position="1329"/>
    </location>
</feature>
<feature type="region of interest" description="Disordered" evidence="8">
    <location>
        <begin position="724"/>
        <end position="846"/>
    </location>
</feature>
<feature type="compositionally biased region" description="Basic and acidic residues" evidence="8">
    <location>
        <begin position="724"/>
        <end position="781"/>
    </location>
</feature>
<dbReference type="SUPFAM" id="SSF101489">
    <property type="entry name" value="Eukaryotic initiation factor 4f subunit eIF4g, eIF4e-binding domain"/>
    <property type="match status" value="1"/>
</dbReference>
<dbReference type="EMBL" id="LFMY01000003">
    <property type="protein sequence ID" value="OKL61968.1"/>
    <property type="molecule type" value="Genomic_DNA"/>
</dbReference>
<dbReference type="GO" id="GO:0003743">
    <property type="term" value="F:translation initiation factor activity"/>
    <property type="evidence" value="ECO:0007669"/>
    <property type="project" value="UniProtKB-KW"/>
</dbReference>
<feature type="region of interest" description="Disordered" evidence="8">
    <location>
        <begin position="917"/>
        <end position="1047"/>
    </location>
</feature>
<dbReference type="RefSeq" id="XP_020122089.1">
    <property type="nucleotide sequence ID" value="XM_020264622.1"/>
</dbReference>
<feature type="compositionally biased region" description="Polar residues" evidence="8">
    <location>
        <begin position="1"/>
        <end position="44"/>
    </location>
</feature>
<dbReference type="SMART" id="SM00543">
    <property type="entry name" value="MIF4G"/>
    <property type="match status" value="1"/>
</dbReference>
<feature type="compositionally biased region" description="Low complexity" evidence="8">
    <location>
        <begin position="257"/>
        <end position="270"/>
    </location>
</feature>
<name>A0A225AXA8_TALAT</name>
<feature type="compositionally biased region" description="Low complexity" evidence="8">
    <location>
        <begin position="1419"/>
        <end position="1434"/>
    </location>
</feature>
<feature type="compositionally biased region" description="Polar residues" evidence="8">
    <location>
        <begin position="921"/>
        <end position="944"/>
    </location>
</feature>
<dbReference type="PANTHER" id="PTHR23253:SF9">
    <property type="entry name" value="EUKARYOTIC TRANSLATION INITIATION FACTOR 4 GAMMA 2"/>
    <property type="match status" value="1"/>
</dbReference>
<evidence type="ECO:0000256" key="1">
    <source>
        <dbReference type="ARBA" id="ARBA00004496"/>
    </source>
</evidence>
<dbReference type="Gene3D" id="1.25.40.180">
    <property type="match status" value="1"/>
</dbReference>
<dbReference type="InterPro" id="IPR003890">
    <property type="entry name" value="MIF4G-like_typ-3"/>
</dbReference>
<evidence type="ECO:0000256" key="8">
    <source>
        <dbReference type="SAM" id="MobiDB-lite"/>
    </source>
</evidence>
<feature type="compositionally biased region" description="Basic and acidic residues" evidence="8">
    <location>
        <begin position="664"/>
        <end position="687"/>
    </location>
</feature>
<keyword evidence="3" id="KW-0963">Cytoplasm</keyword>
<keyword evidence="6" id="KW-0694">RNA-binding</keyword>
<feature type="compositionally biased region" description="Polar residues" evidence="8">
    <location>
        <begin position="1001"/>
        <end position="1012"/>
    </location>
</feature>
<comment type="similarity">
    <text evidence="2">Belongs to the eukaryotic initiation factor 4G family.</text>
</comment>
<proteinExistence type="inferred from homology"/>
<evidence type="ECO:0000313" key="11">
    <source>
        <dbReference type="Proteomes" id="UP000214365"/>
    </source>
</evidence>
<dbReference type="GO" id="GO:0003729">
    <property type="term" value="F:mRNA binding"/>
    <property type="evidence" value="ECO:0007669"/>
    <property type="project" value="TreeGrafter"/>
</dbReference>
<dbReference type="Pfam" id="PF12152">
    <property type="entry name" value="eIF_4G1"/>
    <property type="match status" value="1"/>
</dbReference>
<feature type="compositionally biased region" description="Basic and acidic residues" evidence="8">
    <location>
        <begin position="595"/>
        <end position="657"/>
    </location>
</feature>
<dbReference type="GeneID" id="31002321"/>
<dbReference type="OrthoDB" id="514777at2759"/>
<dbReference type="STRING" id="1441469.A0A225AXA8"/>
<feature type="compositionally biased region" description="Low complexity" evidence="8">
    <location>
        <begin position="1015"/>
        <end position="1025"/>
    </location>
</feature>
<evidence type="ECO:0000256" key="3">
    <source>
        <dbReference type="ARBA" id="ARBA00022490"/>
    </source>
</evidence>
<evidence type="ECO:0000313" key="10">
    <source>
        <dbReference type="EMBL" id="OKL61968.1"/>
    </source>
</evidence>
<evidence type="ECO:0000256" key="6">
    <source>
        <dbReference type="ARBA" id="ARBA00022884"/>
    </source>
</evidence>
<keyword evidence="4" id="KW-0396">Initiation factor</keyword>
<feature type="compositionally biased region" description="Polar residues" evidence="8">
    <location>
        <begin position="183"/>
        <end position="193"/>
    </location>
</feature>
<evidence type="ECO:0000259" key="9">
    <source>
        <dbReference type="SMART" id="SM00543"/>
    </source>
</evidence>
<evidence type="ECO:0000256" key="7">
    <source>
        <dbReference type="ARBA" id="ARBA00022917"/>
    </source>
</evidence>
<dbReference type="FunFam" id="1.20.970.30:FF:000001">
    <property type="entry name" value="Eukaryotic translation initiation factor subunit eIF-4F, putative"/>
    <property type="match status" value="1"/>
</dbReference>
<feature type="region of interest" description="Disordered" evidence="8">
    <location>
        <begin position="1353"/>
        <end position="1512"/>
    </location>
</feature>
<feature type="region of interest" description="Disordered" evidence="8">
    <location>
        <begin position="1063"/>
        <end position="1082"/>
    </location>
</feature>
<organism evidence="10 11">
    <name type="scientific">Talaromyces atroroseus</name>
    <dbReference type="NCBI Taxonomy" id="1441469"/>
    <lineage>
        <taxon>Eukaryota</taxon>
        <taxon>Fungi</taxon>
        <taxon>Dikarya</taxon>
        <taxon>Ascomycota</taxon>
        <taxon>Pezizomycotina</taxon>
        <taxon>Eurotiomycetes</taxon>
        <taxon>Eurotiomycetidae</taxon>
        <taxon>Eurotiales</taxon>
        <taxon>Trichocomaceae</taxon>
        <taxon>Talaromyces</taxon>
        <taxon>Talaromyces sect. Trachyspermi</taxon>
    </lineage>
</organism>
<keyword evidence="7" id="KW-0648">Protein biosynthesis</keyword>
<feature type="compositionally biased region" description="Low complexity" evidence="8">
    <location>
        <begin position="512"/>
        <end position="525"/>
    </location>
</feature>
<reference evidence="10 11" key="1">
    <citation type="submission" date="2015-06" db="EMBL/GenBank/DDBJ databases">
        <title>Talaromyces atroroseus IBT 11181 draft genome.</title>
        <authorList>
            <person name="Rasmussen K.B."/>
            <person name="Rasmussen S."/>
            <person name="Petersen B."/>
            <person name="Sicheritz-Ponten T."/>
            <person name="Mortensen U.H."/>
            <person name="Thrane U."/>
        </authorList>
    </citation>
    <scope>NUCLEOTIDE SEQUENCE [LARGE SCALE GENOMIC DNA]</scope>
    <source>
        <strain evidence="10 11">IBT 11181</strain>
    </source>
</reference>